<accession>A0A4Q7E5U4</accession>
<dbReference type="GO" id="GO:0004803">
    <property type="term" value="F:transposase activity"/>
    <property type="evidence" value="ECO:0007669"/>
    <property type="project" value="UniProtKB-UniRule"/>
</dbReference>
<dbReference type="AlphaFoldDB" id="A0A4Q7E5U4"/>
<evidence type="ECO:0000313" key="9">
    <source>
        <dbReference type="Proteomes" id="UP000292459"/>
    </source>
</evidence>
<protein>
    <recommendedName>
        <fullName evidence="6">Mutator family transposase</fullName>
    </recommendedName>
</protein>
<keyword evidence="3 6" id="KW-0815">Transposition</keyword>
<evidence type="ECO:0000256" key="6">
    <source>
        <dbReference type="RuleBase" id="RU365089"/>
    </source>
</evidence>
<name>A0A4Q7E5U4_9CYAN</name>
<evidence type="ECO:0000256" key="5">
    <source>
        <dbReference type="ARBA" id="ARBA00023172"/>
    </source>
</evidence>
<keyword evidence="9" id="KW-1185">Reference proteome</keyword>
<gene>
    <name evidence="8" type="ORF">DYY88_14680</name>
</gene>
<dbReference type="InterPro" id="IPR001207">
    <property type="entry name" value="Transposase_mutator"/>
</dbReference>
<evidence type="ECO:0000256" key="3">
    <source>
        <dbReference type="ARBA" id="ARBA00022578"/>
    </source>
</evidence>
<evidence type="ECO:0000256" key="7">
    <source>
        <dbReference type="SAM" id="MobiDB-lite"/>
    </source>
</evidence>
<dbReference type="PANTHER" id="PTHR33217">
    <property type="entry name" value="TRANSPOSASE FOR INSERTION SEQUENCE ELEMENT IS1081"/>
    <property type="match status" value="1"/>
</dbReference>
<evidence type="ECO:0000256" key="1">
    <source>
        <dbReference type="ARBA" id="ARBA00002190"/>
    </source>
</evidence>
<dbReference type="NCBIfam" id="NF033543">
    <property type="entry name" value="transpos_IS256"/>
    <property type="match status" value="1"/>
</dbReference>
<evidence type="ECO:0000256" key="2">
    <source>
        <dbReference type="ARBA" id="ARBA00010961"/>
    </source>
</evidence>
<comment type="similarity">
    <text evidence="2 6">Belongs to the transposase mutator family.</text>
</comment>
<dbReference type="Pfam" id="PF00872">
    <property type="entry name" value="Transposase_mut"/>
    <property type="match status" value="1"/>
</dbReference>
<dbReference type="PANTHER" id="PTHR33217:SF8">
    <property type="entry name" value="MUTATOR FAMILY TRANSPOSASE"/>
    <property type="match status" value="1"/>
</dbReference>
<dbReference type="GO" id="GO:0006313">
    <property type="term" value="P:DNA transposition"/>
    <property type="evidence" value="ECO:0007669"/>
    <property type="project" value="UniProtKB-UniRule"/>
</dbReference>
<dbReference type="PROSITE" id="PS01007">
    <property type="entry name" value="TRANSPOSASE_MUTATOR"/>
    <property type="match status" value="1"/>
</dbReference>
<feature type="region of interest" description="Disordered" evidence="7">
    <location>
        <begin position="58"/>
        <end position="84"/>
    </location>
</feature>
<reference evidence="8 9" key="1">
    <citation type="submission" date="2018-11" db="EMBL/GenBank/DDBJ databases">
        <title>Whole genome sequencing of an environmental sample.</title>
        <authorList>
            <person name="Sarangi A.N."/>
            <person name="Singh D."/>
            <person name="Tripathy S."/>
        </authorList>
    </citation>
    <scope>NUCLEOTIDE SEQUENCE [LARGE SCALE GENOMIC DNA]</scope>
    <source>
        <strain evidence="8 9">Lakshadweep</strain>
    </source>
</reference>
<dbReference type="GO" id="GO:0003677">
    <property type="term" value="F:DNA binding"/>
    <property type="evidence" value="ECO:0007669"/>
    <property type="project" value="UniProtKB-UniRule"/>
</dbReference>
<dbReference type="EMBL" id="QVFV01000003">
    <property type="protein sequence ID" value="RZM77817.1"/>
    <property type="molecule type" value="Genomic_DNA"/>
</dbReference>
<dbReference type="Proteomes" id="UP000292459">
    <property type="component" value="Unassembled WGS sequence"/>
</dbReference>
<keyword evidence="6" id="KW-0814">Transposable element</keyword>
<feature type="compositionally biased region" description="Basic and acidic residues" evidence="7">
    <location>
        <begin position="58"/>
        <end position="69"/>
    </location>
</feature>
<proteinExistence type="inferred from homology"/>
<sequence length="424" mass="47770">MAGRKNRNNKGGAADELTDMILKQVQESGGTKELYKNGDPVSGLVQKLYQALLEAEMSEHLEQESKEESAEPNSRNGKGKKRIRGDFGEVEITTPRDRQSTFSPQIIPKREKSVGNFTDKIISLYARGMTTREIEEHLGEMYGIEVSPQFITRATEAVQAEIVEWQSRPLEGAYPVVYVDGLRVSIRSGNNAGAVVKKCIYVVLGVSCTGKQEVLGLWVEETEGAKFWLKVFGDLEARGLKDIVILCGDGLKGLPEAVEAVYPKTDVQLCVVHQIRNATKFVSYKDRKKICAAMRPIYTSPTLNAAELALLEFKEQWGEQYPLSVASWERNWQRLSTFYKYPAGLRKTIYTTNTIESLNAQLRKNTSNRKVFPNDAAAIKILYLNIRNFTKKWTKRQGWDSLMNKLAIMFPGRLEAAQDLIAMQ</sequence>
<keyword evidence="5 6" id="KW-0233">DNA recombination</keyword>
<keyword evidence="4 6" id="KW-0238">DNA-binding</keyword>
<organism evidence="8 9">
    <name type="scientific">Leptolyngbya iicbica LK</name>
    <dbReference type="NCBI Taxonomy" id="2294035"/>
    <lineage>
        <taxon>Bacteria</taxon>
        <taxon>Bacillati</taxon>
        <taxon>Cyanobacteriota</taxon>
        <taxon>Cyanophyceae</taxon>
        <taxon>Leptolyngbyales</taxon>
        <taxon>Leptolyngbyaceae</taxon>
        <taxon>Leptolyngbya group</taxon>
        <taxon>Leptolyngbya</taxon>
        <taxon>Leptolyngbya iicbica</taxon>
    </lineage>
</organism>
<dbReference type="OrthoDB" id="546673at2"/>
<evidence type="ECO:0000313" key="8">
    <source>
        <dbReference type="EMBL" id="RZM77817.1"/>
    </source>
</evidence>
<comment type="caution">
    <text evidence="8">The sequence shown here is derived from an EMBL/GenBank/DDBJ whole genome shotgun (WGS) entry which is preliminary data.</text>
</comment>
<evidence type="ECO:0000256" key="4">
    <source>
        <dbReference type="ARBA" id="ARBA00023125"/>
    </source>
</evidence>
<dbReference type="RefSeq" id="WP_044151214.1">
    <property type="nucleotide sequence ID" value="NZ_QVFV01000003.1"/>
</dbReference>
<comment type="function">
    <text evidence="1 6">Required for the transposition of the insertion element.</text>
</comment>